<dbReference type="PANTHER" id="PTHR36221:SF1">
    <property type="entry name" value="DUF742 DOMAIN-CONTAINING PROTEIN"/>
    <property type="match status" value="1"/>
</dbReference>
<dbReference type="InterPro" id="IPR007995">
    <property type="entry name" value="DUF742"/>
</dbReference>
<dbReference type="EMBL" id="BOPF01000028">
    <property type="protein sequence ID" value="GIJ49528.1"/>
    <property type="molecule type" value="Genomic_DNA"/>
</dbReference>
<gene>
    <name evidence="1" type="ORF">Val02_64140</name>
</gene>
<dbReference type="AlphaFoldDB" id="A0A8J4DTZ0"/>
<comment type="caution">
    <text evidence="1">The sequence shown here is derived from an EMBL/GenBank/DDBJ whole genome shotgun (WGS) entry which is preliminary data.</text>
</comment>
<evidence type="ECO:0000313" key="1">
    <source>
        <dbReference type="EMBL" id="GIJ49528.1"/>
    </source>
</evidence>
<dbReference type="Pfam" id="PF05331">
    <property type="entry name" value="DUF742"/>
    <property type="match status" value="1"/>
</dbReference>
<evidence type="ECO:0000313" key="2">
    <source>
        <dbReference type="Proteomes" id="UP000619260"/>
    </source>
</evidence>
<dbReference type="Proteomes" id="UP000619260">
    <property type="component" value="Unassembled WGS sequence"/>
</dbReference>
<name>A0A8J4DTZ0_9ACTN</name>
<keyword evidence="2" id="KW-1185">Reference proteome</keyword>
<reference evidence="1" key="1">
    <citation type="submission" date="2021-01" db="EMBL/GenBank/DDBJ databases">
        <title>Whole genome shotgun sequence of Virgisporangium aliadipatigenens NBRC 105644.</title>
        <authorList>
            <person name="Komaki H."/>
            <person name="Tamura T."/>
        </authorList>
    </citation>
    <scope>NUCLEOTIDE SEQUENCE</scope>
    <source>
        <strain evidence="1">NBRC 105644</strain>
    </source>
</reference>
<dbReference type="PANTHER" id="PTHR36221">
    <property type="entry name" value="DUF742 DOMAIN-CONTAINING PROTEIN"/>
    <property type="match status" value="1"/>
</dbReference>
<sequence length="104" mass="11301">MTDRPNGQASDYARPVPADLGVDTIVATAPAALSAPLSPDSRRVARLCLNPRSVAEIAATLDIPLTDTWKLVDDLDAAGHVMCTIRQEIDDEALHRILRHIKHL</sequence>
<organism evidence="1 2">
    <name type="scientific">Virgisporangium aliadipatigenens</name>
    <dbReference type="NCBI Taxonomy" id="741659"/>
    <lineage>
        <taxon>Bacteria</taxon>
        <taxon>Bacillati</taxon>
        <taxon>Actinomycetota</taxon>
        <taxon>Actinomycetes</taxon>
        <taxon>Micromonosporales</taxon>
        <taxon>Micromonosporaceae</taxon>
        <taxon>Virgisporangium</taxon>
    </lineage>
</organism>
<protein>
    <submittedName>
        <fullName evidence="1">Uncharacterized protein</fullName>
    </submittedName>
</protein>
<proteinExistence type="predicted"/>
<dbReference type="RefSeq" id="WP_203902997.1">
    <property type="nucleotide sequence ID" value="NZ_BOPF01000028.1"/>
</dbReference>
<accession>A0A8J4DTZ0</accession>